<feature type="region of interest" description="Disordered" evidence="1">
    <location>
        <begin position="124"/>
        <end position="143"/>
    </location>
</feature>
<dbReference type="EMBL" id="JAWWNJ010000030">
    <property type="protein sequence ID" value="KAK7026944.1"/>
    <property type="molecule type" value="Genomic_DNA"/>
</dbReference>
<dbReference type="AlphaFoldDB" id="A0AAW0BKV3"/>
<name>A0AAW0BKV3_9AGAR</name>
<keyword evidence="3" id="KW-1185">Reference proteome</keyword>
<comment type="caution">
    <text evidence="2">The sequence shown here is derived from an EMBL/GenBank/DDBJ whole genome shotgun (WGS) entry which is preliminary data.</text>
</comment>
<accession>A0AAW0BKV3</accession>
<gene>
    <name evidence="2" type="ORF">R3P38DRAFT_3524462</name>
</gene>
<sequence>MSTSDTSSATSYLRSDAPAAAALPPSLTTPSSTWEKPFSSSRTIWPRPRHIAHRRTPSVCKRRRGPALHQRPHDRSACAHDTRVVTRALRRFLRARFWIWEERERIGRAGIRWRNCRNSAAVSDAFQRRTPSHPSEVEAQPDRSRCRERRHLCPRFRTVFYIGRPPSLNDVEARVDETPPAGIFEARESDEMGVRELEEIGGGVARKRTDRKGGACWSHAFNTSVFRRRRGPVRPPNYWRYRYPQRVGNSRPGTIPGGAVTIATDGALGSAPSSDDASVRHAKTTYVVSLDEYESNVLLHSHQRSGMPSV</sequence>
<evidence type="ECO:0000313" key="2">
    <source>
        <dbReference type="EMBL" id="KAK7026944.1"/>
    </source>
</evidence>
<feature type="compositionally biased region" description="Basic residues" evidence="1">
    <location>
        <begin position="47"/>
        <end position="70"/>
    </location>
</feature>
<evidence type="ECO:0000256" key="1">
    <source>
        <dbReference type="SAM" id="MobiDB-lite"/>
    </source>
</evidence>
<feature type="region of interest" description="Disordered" evidence="1">
    <location>
        <begin position="19"/>
        <end position="75"/>
    </location>
</feature>
<reference evidence="2 3" key="1">
    <citation type="journal article" date="2024" name="J Genomics">
        <title>Draft genome sequencing and assembly of Favolaschia claudopus CIRM-BRFM 2984 isolated from oak limbs.</title>
        <authorList>
            <person name="Navarro D."/>
            <person name="Drula E."/>
            <person name="Chaduli D."/>
            <person name="Cazenave R."/>
            <person name="Ahrendt S."/>
            <person name="Wang J."/>
            <person name="Lipzen A."/>
            <person name="Daum C."/>
            <person name="Barry K."/>
            <person name="Grigoriev I.V."/>
            <person name="Favel A."/>
            <person name="Rosso M.N."/>
            <person name="Martin F."/>
        </authorList>
    </citation>
    <scope>NUCLEOTIDE SEQUENCE [LARGE SCALE GENOMIC DNA]</scope>
    <source>
        <strain evidence="2 3">CIRM-BRFM 2984</strain>
    </source>
</reference>
<organism evidence="2 3">
    <name type="scientific">Favolaschia claudopus</name>
    <dbReference type="NCBI Taxonomy" id="2862362"/>
    <lineage>
        <taxon>Eukaryota</taxon>
        <taxon>Fungi</taxon>
        <taxon>Dikarya</taxon>
        <taxon>Basidiomycota</taxon>
        <taxon>Agaricomycotina</taxon>
        <taxon>Agaricomycetes</taxon>
        <taxon>Agaricomycetidae</taxon>
        <taxon>Agaricales</taxon>
        <taxon>Marasmiineae</taxon>
        <taxon>Mycenaceae</taxon>
        <taxon>Favolaschia</taxon>
    </lineage>
</organism>
<dbReference type="Proteomes" id="UP001362999">
    <property type="component" value="Unassembled WGS sequence"/>
</dbReference>
<evidence type="ECO:0000313" key="3">
    <source>
        <dbReference type="Proteomes" id="UP001362999"/>
    </source>
</evidence>
<protein>
    <submittedName>
        <fullName evidence="2">Uncharacterized protein</fullName>
    </submittedName>
</protein>
<feature type="compositionally biased region" description="Low complexity" evidence="1">
    <location>
        <begin position="19"/>
        <end position="33"/>
    </location>
</feature>
<proteinExistence type="predicted"/>